<accession>A0ABW1SSY3</accession>
<dbReference type="Proteomes" id="UP001596254">
    <property type="component" value="Unassembled WGS sequence"/>
</dbReference>
<dbReference type="InterPro" id="IPR022694">
    <property type="entry name" value="3-OHacyl-CoA_DH"/>
</dbReference>
<evidence type="ECO:0000313" key="10">
    <source>
        <dbReference type="EMBL" id="MFC6207606.1"/>
    </source>
</evidence>
<dbReference type="SUPFAM" id="SSF48179">
    <property type="entry name" value="6-phosphogluconate dehydrogenase C-terminal domain-like"/>
    <property type="match status" value="1"/>
</dbReference>
<dbReference type="Pfam" id="PF02737">
    <property type="entry name" value="3HCDH_N"/>
    <property type="match status" value="1"/>
</dbReference>
<sequence>MAIERVVVAGGGTLGSQIAYQAAYSGFRLTICEVNAAKVAASKRRVATWDTIYARELAATPAMLHDTNERIRYATDLETAVEDADLVIEAIPEAAGVKREFYATLAKVAPARTIFTTNSATFIPSQFAVMTGRPDRFLALHFTSPVWTDHAAEIMGQPETDPAVYQEVVQFAKDIGMAPILLRREQPGYVINTLTTPFLEAALTLWANGIAEPATIDRAWMIATSAPKGPFAILDQIGLKRVYNGLLAASAQPGKGGLVEVAHKLKMALLDQHRLGLESNHGFYQYPHPAYERADFLI</sequence>
<keyword evidence="5" id="KW-0520">NAD</keyword>
<keyword evidence="6" id="KW-0443">Lipid metabolism</keyword>
<comment type="pathway">
    <text evidence="2">Lipid metabolism; butanoate metabolism.</text>
</comment>
<comment type="pathway">
    <text evidence="1">Lipid metabolism; fatty acid beta-oxidation.</text>
</comment>
<dbReference type="Gene3D" id="1.10.1040.10">
    <property type="entry name" value="N-(1-d-carboxylethyl)-l-norvaline Dehydrogenase, domain 2"/>
    <property type="match status" value="1"/>
</dbReference>
<dbReference type="InterPro" id="IPR006176">
    <property type="entry name" value="3-OHacyl-CoA_DH_NAD-bd"/>
</dbReference>
<comment type="catalytic activity">
    <reaction evidence="7">
        <text>a (3S)-3-hydroxyacyl-CoA + NAD(+) = a 3-oxoacyl-CoA + NADH + H(+)</text>
        <dbReference type="Rhea" id="RHEA:22432"/>
        <dbReference type="ChEBI" id="CHEBI:15378"/>
        <dbReference type="ChEBI" id="CHEBI:57318"/>
        <dbReference type="ChEBI" id="CHEBI:57540"/>
        <dbReference type="ChEBI" id="CHEBI:57945"/>
        <dbReference type="ChEBI" id="CHEBI:90726"/>
        <dbReference type="EC" id="1.1.1.35"/>
    </reaction>
</comment>
<dbReference type="Pfam" id="PF00725">
    <property type="entry name" value="3HCDH"/>
    <property type="match status" value="1"/>
</dbReference>
<dbReference type="RefSeq" id="WP_125693045.1">
    <property type="nucleotide sequence ID" value="NZ_JBHSSK010000023.1"/>
</dbReference>
<dbReference type="PANTHER" id="PTHR43561">
    <property type="match status" value="1"/>
</dbReference>
<comment type="caution">
    <text evidence="10">The sequence shown here is derived from an EMBL/GenBank/DDBJ whole genome shotgun (WGS) entry which is preliminary data.</text>
</comment>
<protein>
    <submittedName>
        <fullName evidence="10">3-hydroxyacyl-CoA dehydrogenase</fullName>
        <ecNumber evidence="10">1.1.1.35</ecNumber>
    </submittedName>
</protein>
<evidence type="ECO:0000256" key="2">
    <source>
        <dbReference type="ARBA" id="ARBA00005086"/>
    </source>
</evidence>
<evidence type="ECO:0000256" key="4">
    <source>
        <dbReference type="ARBA" id="ARBA00023002"/>
    </source>
</evidence>
<organism evidence="10 11">
    <name type="scientific">Levilactobacillus tongjiangensis</name>
    <dbReference type="NCBI Taxonomy" id="2486023"/>
    <lineage>
        <taxon>Bacteria</taxon>
        <taxon>Bacillati</taxon>
        <taxon>Bacillota</taxon>
        <taxon>Bacilli</taxon>
        <taxon>Lactobacillales</taxon>
        <taxon>Lactobacillaceae</taxon>
        <taxon>Levilactobacillus</taxon>
    </lineage>
</organism>
<feature type="domain" description="3-hydroxyacyl-CoA dehydrogenase C-terminal" evidence="8">
    <location>
        <begin position="188"/>
        <end position="286"/>
    </location>
</feature>
<reference evidence="11" key="1">
    <citation type="journal article" date="2019" name="Int. J. Syst. Evol. Microbiol.">
        <title>The Global Catalogue of Microorganisms (GCM) 10K type strain sequencing project: providing services to taxonomists for standard genome sequencing and annotation.</title>
        <authorList>
            <consortium name="The Broad Institute Genomics Platform"/>
            <consortium name="The Broad Institute Genome Sequencing Center for Infectious Disease"/>
            <person name="Wu L."/>
            <person name="Ma J."/>
        </authorList>
    </citation>
    <scope>NUCLEOTIDE SEQUENCE [LARGE SCALE GENOMIC DNA]</scope>
    <source>
        <strain evidence="11">CCM 8905</strain>
    </source>
</reference>
<proteinExistence type="predicted"/>
<keyword evidence="4 10" id="KW-0560">Oxidoreductase</keyword>
<dbReference type="InterPro" id="IPR013328">
    <property type="entry name" value="6PGD_dom2"/>
</dbReference>
<dbReference type="GO" id="GO:0003857">
    <property type="term" value="F:(3S)-3-hydroxyacyl-CoA dehydrogenase (NAD+) activity"/>
    <property type="evidence" value="ECO:0007669"/>
    <property type="project" value="UniProtKB-EC"/>
</dbReference>
<gene>
    <name evidence="10" type="ORF">ACFP1G_08990</name>
</gene>
<dbReference type="Gene3D" id="3.40.50.720">
    <property type="entry name" value="NAD(P)-binding Rossmann-like Domain"/>
    <property type="match status" value="1"/>
</dbReference>
<evidence type="ECO:0000256" key="1">
    <source>
        <dbReference type="ARBA" id="ARBA00005005"/>
    </source>
</evidence>
<dbReference type="PANTHER" id="PTHR43561:SF3">
    <property type="entry name" value="HYDROXYACYL-COENZYME A DEHYDROGENASE, MITOCHONDRIAL"/>
    <property type="match status" value="1"/>
</dbReference>
<dbReference type="InterPro" id="IPR036291">
    <property type="entry name" value="NAD(P)-bd_dom_sf"/>
</dbReference>
<name>A0ABW1SSY3_9LACO</name>
<dbReference type="EMBL" id="JBHSSK010000023">
    <property type="protein sequence ID" value="MFC6207606.1"/>
    <property type="molecule type" value="Genomic_DNA"/>
</dbReference>
<dbReference type="PIRSF" id="PIRSF000105">
    <property type="entry name" value="HCDH"/>
    <property type="match status" value="1"/>
</dbReference>
<evidence type="ECO:0000256" key="7">
    <source>
        <dbReference type="ARBA" id="ARBA00049556"/>
    </source>
</evidence>
<feature type="domain" description="3-hydroxyacyl-CoA dehydrogenase NAD binding" evidence="9">
    <location>
        <begin position="6"/>
        <end position="182"/>
    </location>
</feature>
<dbReference type="SUPFAM" id="SSF51735">
    <property type="entry name" value="NAD(P)-binding Rossmann-fold domains"/>
    <property type="match status" value="1"/>
</dbReference>
<evidence type="ECO:0000259" key="9">
    <source>
        <dbReference type="Pfam" id="PF02737"/>
    </source>
</evidence>
<evidence type="ECO:0000256" key="5">
    <source>
        <dbReference type="ARBA" id="ARBA00023027"/>
    </source>
</evidence>
<keyword evidence="3" id="KW-0276">Fatty acid metabolism</keyword>
<evidence type="ECO:0000259" key="8">
    <source>
        <dbReference type="Pfam" id="PF00725"/>
    </source>
</evidence>
<keyword evidence="11" id="KW-1185">Reference proteome</keyword>
<dbReference type="InterPro" id="IPR008927">
    <property type="entry name" value="6-PGluconate_DH-like_C_sf"/>
</dbReference>
<dbReference type="NCBIfam" id="NF006143">
    <property type="entry name" value="PRK08293.1"/>
    <property type="match status" value="1"/>
</dbReference>
<evidence type="ECO:0000256" key="6">
    <source>
        <dbReference type="ARBA" id="ARBA00023098"/>
    </source>
</evidence>
<dbReference type="InterPro" id="IPR052242">
    <property type="entry name" value="Mito_3-hydroxyacyl-CoA_DH"/>
</dbReference>
<evidence type="ECO:0000313" key="11">
    <source>
        <dbReference type="Proteomes" id="UP001596254"/>
    </source>
</evidence>
<evidence type="ECO:0000256" key="3">
    <source>
        <dbReference type="ARBA" id="ARBA00022832"/>
    </source>
</evidence>
<dbReference type="EC" id="1.1.1.35" evidence="10"/>
<dbReference type="InterPro" id="IPR006108">
    <property type="entry name" value="3HC_DH_C"/>
</dbReference>